<protein>
    <submittedName>
        <fullName evidence="1">Uncharacterized protein</fullName>
    </submittedName>
</protein>
<dbReference type="OrthoDB" id="32873at2157"/>
<keyword evidence="2" id="KW-1185">Reference proteome</keyword>
<reference evidence="1 2" key="1">
    <citation type="submission" date="2018-05" db="EMBL/GenBank/DDBJ databases">
        <title>Complete Genome Sequences of Extremely Thermoacidophilic, Metal-Mobilizing Type-Strain Members of the Archaeal Family Sulfolobaceae: Acidianus brierleyi DSM-1651T, Acidianus sulfidivorans DSM-18786T, Metallosphaera hakonensis DSM-7519T, and Metallosphaera prunae DSM-10039T.</title>
        <authorList>
            <person name="Counts J.A."/>
            <person name="Kelly R.M."/>
        </authorList>
    </citation>
    <scope>NUCLEOTIDE SEQUENCE [LARGE SCALE GENOMIC DNA]</scope>
    <source>
        <strain evidence="1 2">DSM 1651</strain>
    </source>
</reference>
<dbReference type="GeneID" id="36832330"/>
<dbReference type="KEGG" id="abri:DFR85_09200"/>
<gene>
    <name evidence="1" type="ORF">DFR85_09200</name>
</gene>
<organism evidence="1 2">
    <name type="scientific">Acidianus brierleyi</name>
    <dbReference type="NCBI Taxonomy" id="41673"/>
    <lineage>
        <taxon>Archaea</taxon>
        <taxon>Thermoproteota</taxon>
        <taxon>Thermoprotei</taxon>
        <taxon>Sulfolobales</taxon>
        <taxon>Sulfolobaceae</taxon>
        <taxon>Acidianus</taxon>
    </lineage>
</organism>
<name>A0A2U9IFC1_9CREN</name>
<evidence type="ECO:0000313" key="1">
    <source>
        <dbReference type="EMBL" id="AWR94748.1"/>
    </source>
</evidence>
<dbReference type="RefSeq" id="WP_110270629.1">
    <property type="nucleotide sequence ID" value="NZ_CP029289.2"/>
</dbReference>
<sequence length="61" mass="6962">MQCYIKSGDQICVMICGKVICDSETVKDYGHLCESCVKGDRKACQEMLDRYGCWSSTGWWL</sequence>
<dbReference type="Proteomes" id="UP000248044">
    <property type="component" value="Chromosome"/>
</dbReference>
<proteinExistence type="predicted"/>
<accession>A0A2U9IFC1</accession>
<evidence type="ECO:0000313" key="2">
    <source>
        <dbReference type="Proteomes" id="UP000248044"/>
    </source>
</evidence>
<dbReference type="EMBL" id="CP029289">
    <property type="protein sequence ID" value="AWR94748.1"/>
    <property type="molecule type" value="Genomic_DNA"/>
</dbReference>
<dbReference type="AlphaFoldDB" id="A0A2U9IFC1"/>